<dbReference type="GO" id="GO:0005886">
    <property type="term" value="C:plasma membrane"/>
    <property type="evidence" value="ECO:0007669"/>
    <property type="project" value="TreeGrafter"/>
</dbReference>
<feature type="transmembrane region" description="Helical" evidence="6">
    <location>
        <begin position="81"/>
        <end position="104"/>
    </location>
</feature>
<feature type="transmembrane region" description="Helical" evidence="6">
    <location>
        <begin position="300"/>
        <end position="321"/>
    </location>
</feature>
<proteinExistence type="inferred from homology"/>
<feature type="transmembrane region" description="Helical" evidence="6">
    <location>
        <begin position="350"/>
        <end position="373"/>
    </location>
</feature>
<feature type="transmembrane region" description="Helical" evidence="6">
    <location>
        <begin position="394"/>
        <end position="412"/>
    </location>
</feature>
<gene>
    <name evidence="7" type="ORF">HYALB_00006704</name>
</gene>
<feature type="transmembrane region" description="Helical" evidence="6">
    <location>
        <begin position="218"/>
        <end position="240"/>
    </location>
</feature>
<evidence type="ECO:0000256" key="4">
    <source>
        <dbReference type="ARBA" id="ARBA00022989"/>
    </source>
</evidence>
<evidence type="ECO:0000256" key="5">
    <source>
        <dbReference type="ARBA" id="ARBA00023136"/>
    </source>
</evidence>
<evidence type="ECO:0000256" key="2">
    <source>
        <dbReference type="ARBA" id="ARBA00008974"/>
    </source>
</evidence>
<feature type="transmembrane region" description="Helical" evidence="6">
    <location>
        <begin position="467"/>
        <end position="489"/>
    </location>
</feature>
<keyword evidence="3 6" id="KW-0812">Transmembrane</keyword>
<evidence type="ECO:0000256" key="3">
    <source>
        <dbReference type="ARBA" id="ARBA00022692"/>
    </source>
</evidence>
<sequence>MIVTSLSPARIGCSIISNFRAMKQATRSRNSMKEFLQTRDSDTLGTWSWMNEDLLPTPSEKRTWKTLNYMFFYSSLAMDNWTFGSALIGFGMIWWQAIIGIFIARFIGAAASALNSRCAEVYHIGFPGVACSVFGIYGSFYAVGARAVLAAIYYSLKMYAASLFVVNMLHAIFGKAFTSIPNSLPQSFGFTTQQKLAFFLYWLCHIPFVFLRSNQVKWLFTLKMCTMVPAMVGLFTFCMVDTGGRVGANRLASGLPFDSTAWLFMYAIKSCLGVHSTLITNQPGYSHWAKTCWSSVWTELVFWPLSVTISAAFGIISTAAINNAWGLKLWNQWDLLTAILDRYSSSGARFVVFLCALFWAVLVLGTNIAANMIPLGSDLAMLLPRYMNMRRGRILGLFLARSMCPWNIYASATTFTRFLSGYGIFMGGLTGVMIADYGLTRGNLFIEHLYDGKRSNPRYHYTRGWNIQAYIAYIAGWGIGFPGFCGNLGANVSPIAKKLGYLSWLLLFNVSIVVYIALCTVFPTQSQYSVRQLDLRREEMAVGIDDIEFLGLKALVEVQELR</sequence>
<feature type="transmembrane region" description="Helical" evidence="6">
    <location>
        <begin position="156"/>
        <end position="173"/>
    </location>
</feature>
<dbReference type="InterPro" id="IPR045225">
    <property type="entry name" value="Uracil/uridine/allantoin_perm"/>
</dbReference>
<comment type="similarity">
    <text evidence="2">Belongs to the purine-cytosine permease (2.A.39) family.</text>
</comment>
<comment type="caution">
    <text evidence="7">The sequence shown here is derived from an EMBL/GenBank/DDBJ whole genome shotgun (WGS) entry which is preliminary data.</text>
</comment>
<reference evidence="7" key="1">
    <citation type="submission" date="2021-07" db="EMBL/GenBank/DDBJ databases">
        <authorList>
            <person name="Durling M."/>
        </authorList>
    </citation>
    <scope>NUCLEOTIDE SEQUENCE</scope>
</reference>
<dbReference type="Proteomes" id="UP000701801">
    <property type="component" value="Unassembled WGS sequence"/>
</dbReference>
<dbReference type="EMBL" id="CAJVRM010000117">
    <property type="protein sequence ID" value="CAG8974918.1"/>
    <property type="molecule type" value="Genomic_DNA"/>
</dbReference>
<dbReference type="PANTHER" id="PTHR30618:SF0">
    <property type="entry name" value="PURINE-URACIL PERMEASE NCS1"/>
    <property type="match status" value="1"/>
</dbReference>
<evidence type="ECO:0000256" key="1">
    <source>
        <dbReference type="ARBA" id="ARBA00004141"/>
    </source>
</evidence>
<evidence type="ECO:0000313" key="8">
    <source>
        <dbReference type="Proteomes" id="UP000701801"/>
    </source>
</evidence>
<dbReference type="OrthoDB" id="2018619at2759"/>
<dbReference type="Pfam" id="PF02133">
    <property type="entry name" value="Transp_cyt_pur"/>
    <property type="match status" value="1"/>
</dbReference>
<protein>
    <recommendedName>
        <fullName evidence="9">Allantoin permease</fullName>
    </recommendedName>
</protein>
<name>A0A9N9LJ27_9HELO</name>
<keyword evidence="5 6" id="KW-0472">Membrane</keyword>
<evidence type="ECO:0008006" key="9">
    <source>
        <dbReference type="Google" id="ProtNLM"/>
    </source>
</evidence>
<feature type="transmembrane region" description="Helical" evidence="6">
    <location>
        <begin position="260"/>
        <end position="279"/>
    </location>
</feature>
<accession>A0A9N9LJ27</accession>
<feature type="transmembrane region" description="Helical" evidence="6">
    <location>
        <begin position="193"/>
        <end position="211"/>
    </location>
</feature>
<dbReference type="PANTHER" id="PTHR30618">
    <property type="entry name" value="NCS1 FAMILY PURINE/PYRIMIDINE TRANSPORTER"/>
    <property type="match status" value="1"/>
</dbReference>
<feature type="transmembrane region" description="Helical" evidence="6">
    <location>
        <begin position="124"/>
        <end position="144"/>
    </location>
</feature>
<dbReference type="GO" id="GO:0015205">
    <property type="term" value="F:nucleobase transmembrane transporter activity"/>
    <property type="evidence" value="ECO:0007669"/>
    <property type="project" value="TreeGrafter"/>
</dbReference>
<evidence type="ECO:0000256" key="6">
    <source>
        <dbReference type="SAM" id="Phobius"/>
    </source>
</evidence>
<organism evidence="7 8">
    <name type="scientific">Hymenoscyphus albidus</name>
    <dbReference type="NCBI Taxonomy" id="595503"/>
    <lineage>
        <taxon>Eukaryota</taxon>
        <taxon>Fungi</taxon>
        <taxon>Dikarya</taxon>
        <taxon>Ascomycota</taxon>
        <taxon>Pezizomycotina</taxon>
        <taxon>Leotiomycetes</taxon>
        <taxon>Helotiales</taxon>
        <taxon>Helotiaceae</taxon>
        <taxon>Hymenoscyphus</taxon>
    </lineage>
</organism>
<feature type="transmembrane region" description="Helical" evidence="6">
    <location>
        <begin position="424"/>
        <end position="446"/>
    </location>
</feature>
<evidence type="ECO:0000313" key="7">
    <source>
        <dbReference type="EMBL" id="CAG8974918.1"/>
    </source>
</evidence>
<dbReference type="AlphaFoldDB" id="A0A9N9LJ27"/>
<keyword evidence="8" id="KW-1185">Reference proteome</keyword>
<keyword evidence="4 6" id="KW-1133">Transmembrane helix</keyword>
<feature type="transmembrane region" description="Helical" evidence="6">
    <location>
        <begin position="501"/>
        <end position="522"/>
    </location>
</feature>
<dbReference type="InterPro" id="IPR001248">
    <property type="entry name" value="Pur-cyt_permease"/>
</dbReference>
<dbReference type="Gene3D" id="1.10.4160.10">
    <property type="entry name" value="Hydantoin permease"/>
    <property type="match status" value="1"/>
</dbReference>
<comment type="subcellular location">
    <subcellularLocation>
        <location evidence="1">Membrane</location>
        <topology evidence="1">Multi-pass membrane protein</topology>
    </subcellularLocation>
</comment>